<dbReference type="PROSITE" id="PS51186">
    <property type="entry name" value="GNAT"/>
    <property type="match status" value="1"/>
</dbReference>
<accession>A0A9X2T0E5</accession>
<proteinExistence type="predicted"/>
<keyword evidence="1" id="KW-0808">Transferase</keyword>
<reference evidence="4" key="1">
    <citation type="submission" date="2022-08" db="EMBL/GenBank/DDBJ databases">
        <authorList>
            <person name="Zhang D."/>
        </authorList>
    </citation>
    <scope>NUCLEOTIDE SEQUENCE</scope>
    <source>
        <strain evidence="4">XJ19-11</strain>
    </source>
</reference>
<protein>
    <submittedName>
        <fullName evidence="4">GNAT family N-acetyltransferase</fullName>
    </submittedName>
</protein>
<dbReference type="InterPro" id="IPR016181">
    <property type="entry name" value="Acyl_CoA_acyltransferase"/>
</dbReference>
<keyword evidence="5" id="KW-1185">Reference proteome</keyword>
<feature type="domain" description="N-acetyltransferase" evidence="3">
    <location>
        <begin position="3"/>
        <end position="149"/>
    </location>
</feature>
<dbReference type="Gene3D" id="3.40.630.30">
    <property type="match status" value="1"/>
</dbReference>
<dbReference type="Pfam" id="PF00583">
    <property type="entry name" value="Acetyltransf_1"/>
    <property type="match status" value="1"/>
</dbReference>
<dbReference type="PANTHER" id="PTHR10545">
    <property type="entry name" value="DIAMINE N-ACETYLTRANSFERASE"/>
    <property type="match status" value="1"/>
</dbReference>
<evidence type="ECO:0000313" key="4">
    <source>
        <dbReference type="EMBL" id="MCR9014811.1"/>
    </source>
</evidence>
<dbReference type="InterPro" id="IPR051016">
    <property type="entry name" value="Diverse_Substrate_AcTransf"/>
</dbReference>
<organism evidence="4 5">
    <name type="scientific">Aquiflexum gelatinilyticum</name>
    <dbReference type="NCBI Taxonomy" id="2961943"/>
    <lineage>
        <taxon>Bacteria</taxon>
        <taxon>Pseudomonadati</taxon>
        <taxon>Bacteroidota</taxon>
        <taxon>Cytophagia</taxon>
        <taxon>Cytophagales</taxon>
        <taxon>Cyclobacteriaceae</taxon>
        <taxon>Aquiflexum</taxon>
    </lineage>
</organism>
<dbReference type="RefSeq" id="WP_258422689.1">
    <property type="nucleotide sequence ID" value="NZ_JANSUY010000003.1"/>
</dbReference>
<keyword evidence="2" id="KW-0012">Acyltransferase</keyword>
<dbReference type="SUPFAM" id="SSF55729">
    <property type="entry name" value="Acyl-CoA N-acyltransferases (Nat)"/>
    <property type="match status" value="1"/>
</dbReference>
<comment type="caution">
    <text evidence="4">The sequence shown here is derived from an EMBL/GenBank/DDBJ whole genome shotgun (WGS) entry which is preliminary data.</text>
</comment>
<dbReference type="PANTHER" id="PTHR10545:SF29">
    <property type="entry name" value="GH14572P-RELATED"/>
    <property type="match status" value="1"/>
</dbReference>
<dbReference type="Proteomes" id="UP001142175">
    <property type="component" value="Unassembled WGS sequence"/>
</dbReference>
<evidence type="ECO:0000313" key="5">
    <source>
        <dbReference type="Proteomes" id="UP001142175"/>
    </source>
</evidence>
<sequence length="149" mass="17172">MDYIIRPCEEKDLSDLVKLCAAHAEHEKSDYSPEGKIEGLREAIFGKTKKLNCWIVEINGKAEGFTTYTIDFSTWDAAPFLYMDCLFLNEKCRSTGIGAEIMRRIREVAKENKCVNIQWQTPEFNVRAIKFYVGLGSTGKQKMRFFLKP</sequence>
<dbReference type="EMBL" id="JANSUY010000003">
    <property type="protein sequence ID" value="MCR9014811.1"/>
    <property type="molecule type" value="Genomic_DNA"/>
</dbReference>
<evidence type="ECO:0000256" key="2">
    <source>
        <dbReference type="ARBA" id="ARBA00023315"/>
    </source>
</evidence>
<name>A0A9X2T0E5_9BACT</name>
<gene>
    <name evidence="4" type="ORF">NU887_07155</name>
</gene>
<dbReference type="AlphaFoldDB" id="A0A9X2T0E5"/>
<dbReference type="GO" id="GO:0008080">
    <property type="term" value="F:N-acetyltransferase activity"/>
    <property type="evidence" value="ECO:0007669"/>
    <property type="project" value="UniProtKB-ARBA"/>
</dbReference>
<dbReference type="CDD" id="cd04301">
    <property type="entry name" value="NAT_SF"/>
    <property type="match status" value="1"/>
</dbReference>
<dbReference type="InterPro" id="IPR000182">
    <property type="entry name" value="GNAT_dom"/>
</dbReference>
<evidence type="ECO:0000256" key="1">
    <source>
        <dbReference type="ARBA" id="ARBA00022679"/>
    </source>
</evidence>
<evidence type="ECO:0000259" key="3">
    <source>
        <dbReference type="PROSITE" id="PS51186"/>
    </source>
</evidence>